<dbReference type="PANTHER" id="PTHR33744">
    <property type="entry name" value="CARBOHYDRATE DIACID REGULATOR"/>
    <property type="match status" value="1"/>
</dbReference>
<dbReference type="Gene3D" id="1.10.10.2840">
    <property type="entry name" value="PucR C-terminal helix-turn-helix domain"/>
    <property type="match status" value="1"/>
</dbReference>
<organism evidence="3 4">
    <name type="scientific">Leucobacter muris</name>
    <dbReference type="NCBI Taxonomy" id="1935379"/>
    <lineage>
        <taxon>Bacteria</taxon>
        <taxon>Bacillati</taxon>
        <taxon>Actinomycetota</taxon>
        <taxon>Actinomycetes</taxon>
        <taxon>Micrococcales</taxon>
        <taxon>Microbacteriaceae</taxon>
        <taxon>Leucobacter</taxon>
    </lineage>
</organism>
<name>A0ABX5QDB6_9MICO</name>
<feature type="domain" description="Purine catabolism PurC-like" evidence="1">
    <location>
        <begin position="7"/>
        <end position="123"/>
    </location>
</feature>
<dbReference type="InterPro" id="IPR025736">
    <property type="entry name" value="PucR_C-HTH_dom"/>
</dbReference>
<accession>A0ABX5QDB6</accession>
<dbReference type="Pfam" id="PF07905">
    <property type="entry name" value="PucR"/>
    <property type="match status" value="1"/>
</dbReference>
<feature type="domain" description="PucR C-terminal helix-turn-helix" evidence="2">
    <location>
        <begin position="448"/>
        <end position="506"/>
    </location>
</feature>
<evidence type="ECO:0000259" key="1">
    <source>
        <dbReference type="Pfam" id="PF07905"/>
    </source>
</evidence>
<keyword evidence="4" id="KW-1185">Reference proteome</keyword>
<dbReference type="Pfam" id="PF13556">
    <property type="entry name" value="HTH_30"/>
    <property type="match status" value="1"/>
</dbReference>
<gene>
    <name evidence="3" type="ORF">Leucomu_03175</name>
</gene>
<protein>
    <submittedName>
        <fullName evidence="3">PucR family transcriptional regulator</fullName>
    </submittedName>
</protein>
<dbReference type="RefSeq" id="WP_128386318.1">
    <property type="nucleotide sequence ID" value="NZ_CP035037.1"/>
</dbReference>
<dbReference type="InterPro" id="IPR042070">
    <property type="entry name" value="PucR_C-HTH_sf"/>
</dbReference>
<reference evidence="3 4" key="1">
    <citation type="submission" date="2019-01" db="EMBL/GenBank/DDBJ databases">
        <title>Leucobacter muris sp. nov. isolated from the nose of a laboratory mouse.</title>
        <authorList>
            <person name="Benga L."/>
            <person name="Sproeer C."/>
            <person name="Schumann P."/>
            <person name="Verbarg S."/>
            <person name="Bunk B."/>
            <person name="Engelhardt E."/>
            <person name="Benten P.M."/>
            <person name="Sager M."/>
        </authorList>
    </citation>
    <scope>NUCLEOTIDE SEQUENCE [LARGE SCALE GENOMIC DNA]</scope>
    <source>
        <strain evidence="3 4">DSM 101948</strain>
    </source>
</reference>
<dbReference type="InterPro" id="IPR051448">
    <property type="entry name" value="CdaR-like_regulators"/>
</dbReference>
<dbReference type="EMBL" id="CP035037">
    <property type="protein sequence ID" value="QAB17050.1"/>
    <property type="molecule type" value="Genomic_DNA"/>
</dbReference>
<evidence type="ECO:0000313" key="3">
    <source>
        <dbReference type="EMBL" id="QAB17050.1"/>
    </source>
</evidence>
<dbReference type="Proteomes" id="UP000285768">
    <property type="component" value="Chromosome"/>
</dbReference>
<proteinExistence type="predicted"/>
<evidence type="ECO:0000259" key="2">
    <source>
        <dbReference type="Pfam" id="PF13556"/>
    </source>
</evidence>
<dbReference type="InterPro" id="IPR012914">
    <property type="entry name" value="PucR_dom"/>
</dbReference>
<evidence type="ECO:0000313" key="4">
    <source>
        <dbReference type="Proteomes" id="UP000285768"/>
    </source>
</evidence>
<sequence length="511" mass="53619">MATLSQLLAMPDLGLRLIQAGPGDPEISWSSITELLDLSSYLEGGEIIMTTGLALAPDDPRWRDFVASLSRAQVAAIGFGIGVNHDRVPQPLIAAASMYRVALFEIPLPVPFIAVSKAIAALIRADELRAARGALQAQQRLLDGARGGQRPAEVLASVAQATGRQLALVASDGAVLAATAGFAAANESGGTEHIALDRESSLRLAVAGDSPLTPEGHAVIAAGSMVLSLSLRGDSAEETRERERWERLTSTLLEGTGSPSSVAILAPSLELPSRVRAIAVQGRAEDVAAWRRRPRSGLDRLISPAAGHTGAPGLALAWQLCTDSEIALEQSLAVAASHDLDAVVGRPARLGEIPLSRRSAAARLRALSTTAPLYTAPRVPQTLWADRDTPLLEALLGMGGAGPAALPSAEASGLPAGAIDPRRVLSVRVLGPLSLHDPQLGEADRGLLRETLRAVFEADGQRGPAAAALGIHRNTLRDRLARIERLTARSLADADDRAELWLALRLENMEG</sequence>
<dbReference type="PANTHER" id="PTHR33744:SF7">
    <property type="entry name" value="PUCR FAMILY TRANSCRIPTIONAL REGULATOR"/>
    <property type="match status" value="1"/>
</dbReference>